<name>A0A0Q9YWP9_9GAMM</name>
<organism evidence="2">
    <name type="scientific">Candidatus Berkiella aquae</name>
    <dbReference type="NCBI Taxonomy" id="295108"/>
    <lineage>
        <taxon>Bacteria</taxon>
        <taxon>Pseudomonadati</taxon>
        <taxon>Pseudomonadota</taxon>
        <taxon>Gammaproteobacteria</taxon>
        <taxon>Candidatus Berkiellales</taxon>
        <taxon>Candidatus Berkiellaceae</taxon>
        <taxon>Candidatus Berkiella</taxon>
    </lineage>
</organism>
<dbReference type="STRING" id="295108.HT99x_01140"/>
<feature type="transmembrane region" description="Helical" evidence="1">
    <location>
        <begin position="186"/>
        <end position="204"/>
    </location>
</feature>
<feature type="transmembrane region" description="Helical" evidence="1">
    <location>
        <begin position="44"/>
        <end position="63"/>
    </location>
</feature>
<keyword evidence="1" id="KW-1133">Transmembrane helix</keyword>
<feature type="transmembrane region" description="Helical" evidence="1">
    <location>
        <begin position="120"/>
        <end position="147"/>
    </location>
</feature>
<dbReference type="Pfam" id="PF05857">
    <property type="entry name" value="TraX"/>
    <property type="match status" value="1"/>
</dbReference>
<feature type="transmembrane region" description="Helical" evidence="1">
    <location>
        <begin position="225"/>
        <end position="244"/>
    </location>
</feature>
<feature type="transmembrane region" description="Helical" evidence="1">
    <location>
        <begin position="159"/>
        <end position="180"/>
    </location>
</feature>
<dbReference type="EMBL" id="LKAJ02000001">
    <property type="protein sequence ID" value="MCS5710364.1"/>
    <property type="molecule type" value="Genomic_DNA"/>
</dbReference>
<protein>
    <submittedName>
        <fullName evidence="3">Conjugal transfer protein TraX</fullName>
    </submittedName>
    <submittedName>
        <fullName evidence="2">TraX protein</fullName>
    </submittedName>
</protein>
<feature type="transmembrane region" description="Helical" evidence="1">
    <location>
        <begin position="20"/>
        <end position="38"/>
    </location>
</feature>
<evidence type="ECO:0000313" key="4">
    <source>
        <dbReference type="Proteomes" id="UP000051497"/>
    </source>
</evidence>
<reference evidence="3" key="2">
    <citation type="journal article" date="2016" name="Genome Announc.">
        <title>Draft Genome Sequences of Two Novel Amoeba-Resistant Intranuclear Bacteria, 'Candidatus Berkiella cookevillensis' and 'Candidatus Berkiella aquae'.</title>
        <authorList>
            <person name="Mehari Y.T."/>
            <person name="Arivett B.A."/>
            <person name="Farone A.L."/>
            <person name="Gunderson J.H."/>
            <person name="Farone M.B."/>
        </authorList>
    </citation>
    <scope>NUCLEOTIDE SEQUENCE</scope>
    <source>
        <strain evidence="3">HT99</strain>
    </source>
</reference>
<evidence type="ECO:0000256" key="1">
    <source>
        <dbReference type="SAM" id="Phobius"/>
    </source>
</evidence>
<proteinExistence type="predicted"/>
<reference evidence="2" key="1">
    <citation type="submission" date="2015-09" db="EMBL/GenBank/DDBJ databases">
        <title>Draft Genome Sequences of Two Novel Amoeba-resistant Intranuclear Bacteria, Candidatus Berkiella cookevillensis and Candidatus Berkiella aquae.</title>
        <authorList>
            <person name="Mehari Y.T."/>
            <person name="Arivett B.A."/>
            <person name="Farone A.L."/>
            <person name="Gunderson J.H."/>
            <person name="Farone M.B."/>
        </authorList>
    </citation>
    <scope>NUCLEOTIDE SEQUENCE [LARGE SCALE GENOMIC DNA]</scope>
    <source>
        <strain evidence="2">HT99</strain>
    </source>
</reference>
<accession>A0A0Q9YWP9</accession>
<evidence type="ECO:0000313" key="2">
    <source>
        <dbReference type="EMBL" id="KRG21946.1"/>
    </source>
</evidence>
<keyword evidence="1" id="KW-0812">Transmembrane</keyword>
<comment type="caution">
    <text evidence="2">The sequence shown here is derived from an EMBL/GenBank/DDBJ whole genome shotgun (WGS) entry which is preliminary data.</text>
</comment>
<gene>
    <name evidence="3" type="ORF">HT99x_002900</name>
    <name evidence="2" type="ORF">HT99x_01140</name>
</gene>
<keyword evidence="4" id="KW-1185">Reference proteome</keyword>
<dbReference type="Proteomes" id="UP000051497">
    <property type="component" value="Unassembled WGS sequence"/>
</dbReference>
<keyword evidence="1" id="KW-0472">Membrane</keyword>
<sequence length="250" mass="29795">MSSIQQTVYRYGKSFNTHDFIKVLAIVIMIIDHVGDYIFPDNHWLRLIGRIGLPMWYFLIGYVNKLRMNKFLIVYGILLSCSGSFLYHKLWIDILLTFIVCQVLLHHFPVERISTLWRWVFFLLLQVVNALLYSHVEYGALSIMFVYSARMVAIKDPQAPFWFGLAHIVFFIWQIMAFPYLAQTTLLYSFAFLTLGVYLLLLYYQQKVLPCPRVLLFPLLLISRYSLHIYFYHLIFLQSIWYFLLKPQTM</sequence>
<dbReference type="OrthoDB" id="9781069at2"/>
<dbReference type="AlphaFoldDB" id="A0A0Q9YWP9"/>
<reference evidence="3" key="3">
    <citation type="submission" date="2021-06" db="EMBL/GenBank/DDBJ databases">
        <title>Genomic Description and Analysis of Intracellular Bacteria, Candidatus Berkiella cookevillensis and Candidatus Berkiella aquae.</title>
        <authorList>
            <person name="Kidane D.T."/>
            <person name="Mehari Y.T."/>
            <person name="Rice F.C."/>
            <person name="Arivett B.A."/>
            <person name="Farone A.L."/>
            <person name="Berk S.G."/>
            <person name="Farone M.B."/>
        </authorList>
    </citation>
    <scope>NUCLEOTIDE SEQUENCE</scope>
    <source>
        <strain evidence="3">HT99</strain>
    </source>
</reference>
<dbReference type="EMBL" id="LKAJ01000003">
    <property type="protein sequence ID" value="KRG21946.1"/>
    <property type="molecule type" value="Genomic_DNA"/>
</dbReference>
<dbReference type="RefSeq" id="WP_075065762.1">
    <property type="nucleotide sequence ID" value="NZ_LKAJ02000001.1"/>
</dbReference>
<evidence type="ECO:0000313" key="3">
    <source>
        <dbReference type="EMBL" id="MCS5710364.1"/>
    </source>
</evidence>
<dbReference type="InterPro" id="IPR008875">
    <property type="entry name" value="TraX"/>
</dbReference>